<dbReference type="InterPro" id="IPR024997">
    <property type="entry name" value="DUF3892"/>
</dbReference>
<proteinExistence type="predicted"/>
<sequence>MDNNKSKILKVKKNPQGDITDVMLENGNVYSIDEAIMMAKDHLIEGVNVGTARNGRQYLRSNPNDNESDNLDNIETF</sequence>
<evidence type="ECO:0000256" key="1">
    <source>
        <dbReference type="SAM" id="MobiDB-lite"/>
    </source>
</evidence>
<comment type="caution">
    <text evidence="2">The sequence shown here is derived from an EMBL/GenBank/DDBJ whole genome shotgun (WGS) entry which is preliminary data.</text>
</comment>
<dbReference type="RefSeq" id="WP_261670057.1">
    <property type="nucleotide sequence ID" value="NZ_JARUJP010000009.1"/>
</dbReference>
<evidence type="ECO:0000313" key="3">
    <source>
        <dbReference type="Proteomes" id="UP001281656"/>
    </source>
</evidence>
<name>A0ABU4JTC3_9CLOT</name>
<feature type="compositionally biased region" description="Acidic residues" evidence="1">
    <location>
        <begin position="66"/>
        <end position="77"/>
    </location>
</feature>
<dbReference type="Pfam" id="PF13031">
    <property type="entry name" value="DUF3892"/>
    <property type="match status" value="1"/>
</dbReference>
<organism evidence="2 3">
    <name type="scientific">Clostridium tanneri</name>
    <dbReference type="NCBI Taxonomy" id="3037988"/>
    <lineage>
        <taxon>Bacteria</taxon>
        <taxon>Bacillati</taxon>
        <taxon>Bacillota</taxon>
        <taxon>Clostridia</taxon>
        <taxon>Eubacteriales</taxon>
        <taxon>Clostridiaceae</taxon>
        <taxon>Clostridium</taxon>
    </lineage>
</organism>
<reference evidence="2 3" key="1">
    <citation type="submission" date="2023-04" db="EMBL/GenBank/DDBJ databases">
        <title>Clostridium tannerae sp. nov., isolated from the fecal material of an alpaca.</title>
        <authorList>
            <person name="Miller S."/>
            <person name="Hendry M."/>
            <person name="King J."/>
            <person name="Sankaranarayanan K."/>
            <person name="Lawson P.A."/>
        </authorList>
    </citation>
    <scope>NUCLEOTIDE SEQUENCE [LARGE SCALE GENOMIC DNA]</scope>
    <source>
        <strain evidence="2 3">A1-XYC3</strain>
    </source>
</reference>
<dbReference type="EMBL" id="JARUJP010000009">
    <property type="protein sequence ID" value="MDW8801407.1"/>
    <property type="molecule type" value="Genomic_DNA"/>
</dbReference>
<protein>
    <submittedName>
        <fullName evidence="2">DUF3892 domain-containing protein</fullName>
    </submittedName>
</protein>
<evidence type="ECO:0000313" key="2">
    <source>
        <dbReference type="EMBL" id="MDW8801407.1"/>
    </source>
</evidence>
<dbReference type="Proteomes" id="UP001281656">
    <property type="component" value="Unassembled WGS sequence"/>
</dbReference>
<gene>
    <name evidence="2" type="ORF">P8V03_09600</name>
</gene>
<accession>A0ABU4JTC3</accession>
<keyword evidence="3" id="KW-1185">Reference proteome</keyword>
<feature type="region of interest" description="Disordered" evidence="1">
    <location>
        <begin position="55"/>
        <end position="77"/>
    </location>
</feature>